<evidence type="ECO:0000256" key="2">
    <source>
        <dbReference type="ARBA" id="ARBA00002039"/>
    </source>
</evidence>
<dbReference type="InterPro" id="IPR029062">
    <property type="entry name" value="Class_I_gatase-like"/>
</dbReference>
<evidence type="ECO:0000256" key="8">
    <source>
        <dbReference type="ARBA" id="ARBA00022825"/>
    </source>
</evidence>
<proteinExistence type="inferred from homology"/>
<feature type="compositionally biased region" description="Polar residues" evidence="9">
    <location>
        <begin position="1"/>
        <end position="10"/>
    </location>
</feature>
<gene>
    <name evidence="10" type="ORF">I5L79_01195</name>
</gene>
<dbReference type="RefSeq" id="WP_196953187.1">
    <property type="nucleotide sequence ID" value="NZ_JADWYK010000001.1"/>
</dbReference>
<protein>
    <recommendedName>
        <fullName evidence="5">Cyanophycinase</fullName>
        <ecNumber evidence="4">3.4.15.6</ecNumber>
    </recommendedName>
</protein>
<keyword evidence="8" id="KW-0720">Serine protease</keyword>
<evidence type="ECO:0000256" key="3">
    <source>
        <dbReference type="ARBA" id="ARBA00006534"/>
    </source>
</evidence>
<dbReference type="PIRSF" id="PIRSF032067">
    <property type="entry name" value="Cyanophycinase"/>
    <property type="match status" value="1"/>
</dbReference>
<comment type="function">
    <text evidence="2">Exopeptidase that catalyzes the hydrolytic cleavage of multi-L-arginyl-poly-L-aspartic acid (cyanophycin; a water-insoluble reserve polymer) into aspartate-arginine dipeptides.</text>
</comment>
<evidence type="ECO:0000256" key="9">
    <source>
        <dbReference type="SAM" id="MobiDB-lite"/>
    </source>
</evidence>
<organism evidence="10 11">
    <name type="scientific">Hymenobacter guriensis</name>
    <dbReference type="NCBI Taxonomy" id="2793065"/>
    <lineage>
        <taxon>Bacteria</taxon>
        <taxon>Pseudomonadati</taxon>
        <taxon>Bacteroidota</taxon>
        <taxon>Cytophagia</taxon>
        <taxon>Cytophagales</taxon>
        <taxon>Hymenobacteraceae</taxon>
        <taxon>Hymenobacter</taxon>
    </lineage>
</organism>
<dbReference type="Gene3D" id="3.40.50.880">
    <property type="match status" value="1"/>
</dbReference>
<evidence type="ECO:0000313" key="11">
    <source>
        <dbReference type="Proteomes" id="UP000601099"/>
    </source>
</evidence>
<evidence type="ECO:0000256" key="6">
    <source>
        <dbReference type="ARBA" id="ARBA00022670"/>
    </source>
</evidence>
<keyword evidence="10" id="KW-0121">Carboxypeptidase</keyword>
<reference evidence="10 11" key="1">
    <citation type="submission" date="2020-11" db="EMBL/GenBank/DDBJ databases">
        <title>Hymenobacter sp.</title>
        <authorList>
            <person name="Kim M.K."/>
        </authorList>
    </citation>
    <scope>NUCLEOTIDE SEQUENCE [LARGE SCALE GENOMIC DNA]</scope>
    <source>
        <strain evidence="10 11">BT594</strain>
    </source>
</reference>
<dbReference type="Proteomes" id="UP000601099">
    <property type="component" value="Unassembled WGS sequence"/>
</dbReference>
<dbReference type="EC" id="3.4.15.6" evidence="4"/>
<evidence type="ECO:0000313" key="10">
    <source>
        <dbReference type="EMBL" id="MBG8552139.1"/>
    </source>
</evidence>
<dbReference type="EMBL" id="JADWYK010000001">
    <property type="protein sequence ID" value="MBG8552139.1"/>
    <property type="molecule type" value="Genomic_DNA"/>
</dbReference>
<dbReference type="SUPFAM" id="SSF52317">
    <property type="entry name" value="Class I glutamine amidotransferase-like"/>
    <property type="match status" value="1"/>
</dbReference>
<name>A0ABS0KW99_9BACT</name>
<evidence type="ECO:0000256" key="5">
    <source>
        <dbReference type="ARBA" id="ARBA00015719"/>
    </source>
</evidence>
<dbReference type="PANTHER" id="PTHR36175">
    <property type="entry name" value="CYANOPHYCINASE"/>
    <property type="match status" value="1"/>
</dbReference>
<comment type="caution">
    <text evidence="10">The sequence shown here is derived from an EMBL/GenBank/DDBJ whole genome shotgun (WGS) entry which is preliminary data.</text>
</comment>
<accession>A0ABS0KW99</accession>
<evidence type="ECO:0000256" key="7">
    <source>
        <dbReference type="ARBA" id="ARBA00022801"/>
    </source>
</evidence>
<evidence type="ECO:0000256" key="1">
    <source>
        <dbReference type="ARBA" id="ARBA00001092"/>
    </source>
</evidence>
<keyword evidence="11" id="KW-1185">Reference proteome</keyword>
<dbReference type="Pfam" id="PF03575">
    <property type="entry name" value="Peptidase_S51"/>
    <property type="match status" value="1"/>
</dbReference>
<sequence>MPSKKQSAHSPRSCPYPTGKLLLIGGHEDKGQSPEPSDESALNENFAPEIILQRLADEIGKRGPLVVIPTASGEPRNSAHDYQRVFKKLHRPTIEVLDIRTRAEANDEDNLKLLDQAGGVLFTGGDQLRLTALLGGTALQQHLRARYAHDALIIAGTSAGATAMSTPMIYQGRDDAGFLKGEIHITTGLELLHDVAVDTHFIARGRMVRMAQILATNPACIGLGLEEDTAVLVTEGRELEVLGSGLAVILDARACSSTNIHEIAPNTPFTMRGIQLHLLASGERYTLPTAPRLYA</sequence>
<comment type="catalytic activity">
    <reaction evidence="1">
        <text>[L-4-(L-arginin-2-N-yl)aspartate](n) + H2O = [L-4-(L-arginin-2-N-yl)aspartate](n-1) + L-4-(L-arginin-2-N-yl)aspartate</text>
        <dbReference type="Rhea" id="RHEA:12845"/>
        <dbReference type="Rhea" id="RHEA-COMP:13728"/>
        <dbReference type="Rhea" id="RHEA-COMP:13734"/>
        <dbReference type="ChEBI" id="CHEBI:15377"/>
        <dbReference type="ChEBI" id="CHEBI:137986"/>
        <dbReference type="ChEBI" id="CHEBI:137991"/>
        <dbReference type="EC" id="3.4.15.6"/>
    </reaction>
</comment>
<keyword evidence="6" id="KW-0645">Protease</keyword>
<dbReference type="InterPro" id="IPR011811">
    <property type="entry name" value="Peptidase_S51_cyanophycinase"/>
</dbReference>
<evidence type="ECO:0000256" key="4">
    <source>
        <dbReference type="ARBA" id="ARBA00013115"/>
    </source>
</evidence>
<dbReference type="GO" id="GO:0004180">
    <property type="term" value="F:carboxypeptidase activity"/>
    <property type="evidence" value="ECO:0007669"/>
    <property type="project" value="UniProtKB-KW"/>
</dbReference>
<dbReference type="GO" id="GO:0008241">
    <property type="term" value="F:peptidyl-dipeptidase activity"/>
    <property type="evidence" value="ECO:0007669"/>
    <property type="project" value="UniProtKB-EC"/>
</dbReference>
<dbReference type="NCBIfam" id="TIGR02069">
    <property type="entry name" value="cyanophycinase"/>
    <property type="match status" value="1"/>
</dbReference>
<feature type="region of interest" description="Disordered" evidence="9">
    <location>
        <begin position="1"/>
        <end position="43"/>
    </location>
</feature>
<keyword evidence="7 10" id="KW-0378">Hydrolase</keyword>
<dbReference type="CDD" id="cd03145">
    <property type="entry name" value="GAT1_cyanophycinase"/>
    <property type="match status" value="1"/>
</dbReference>
<dbReference type="InterPro" id="IPR005320">
    <property type="entry name" value="Peptidase_S51"/>
</dbReference>
<dbReference type="PANTHER" id="PTHR36175:SF1">
    <property type="entry name" value="CYANOPHYCINASE"/>
    <property type="match status" value="1"/>
</dbReference>
<comment type="similarity">
    <text evidence="3">Belongs to the peptidase S51 family.</text>
</comment>